<sequence length="74" mass="8059">MGNLFVDMKAWYSDLHGSKFGLFASLSNALESMMLMGLPLSTRTDSFVPPTSIVALGPDPASMCDVKPASRHRR</sequence>
<protein>
    <submittedName>
        <fullName evidence="1">Uncharacterized protein</fullName>
    </submittedName>
</protein>
<keyword evidence="2" id="KW-1185">Reference proteome</keyword>
<dbReference type="AlphaFoldDB" id="A0A3M7P5M1"/>
<dbReference type="Proteomes" id="UP000276133">
    <property type="component" value="Unassembled WGS sequence"/>
</dbReference>
<organism evidence="1 2">
    <name type="scientific">Brachionus plicatilis</name>
    <name type="common">Marine rotifer</name>
    <name type="synonym">Brachionus muelleri</name>
    <dbReference type="NCBI Taxonomy" id="10195"/>
    <lineage>
        <taxon>Eukaryota</taxon>
        <taxon>Metazoa</taxon>
        <taxon>Spiralia</taxon>
        <taxon>Gnathifera</taxon>
        <taxon>Rotifera</taxon>
        <taxon>Eurotatoria</taxon>
        <taxon>Monogononta</taxon>
        <taxon>Pseudotrocha</taxon>
        <taxon>Ploima</taxon>
        <taxon>Brachionidae</taxon>
        <taxon>Brachionus</taxon>
    </lineage>
</organism>
<comment type="caution">
    <text evidence="1">The sequence shown here is derived from an EMBL/GenBank/DDBJ whole genome shotgun (WGS) entry which is preliminary data.</text>
</comment>
<reference evidence="1 2" key="1">
    <citation type="journal article" date="2018" name="Sci. Rep.">
        <title>Genomic signatures of local adaptation to the degree of environmental predictability in rotifers.</title>
        <authorList>
            <person name="Franch-Gras L."/>
            <person name="Hahn C."/>
            <person name="Garcia-Roger E.M."/>
            <person name="Carmona M.J."/>
            <person name="Serra M."/>
            <person name="Gomez A."/>
        </authorList>
    </citation>
    <scope>NUCLEOTIDE SEQUENCE [LARGE SCALE GENOMIC DNA]</scope>
    <source>
        <strain evidence="1">HYR1</strain>
    </source>
</reference>
<evidence type="ECO:0000313" key="1">
    <source>
        <dbReference type="EMBL" id="RMZ94431.1"/>
    </source>
</evidence>
<accession>A0A3M7P5M1</accession>
<proteinExistence type="predicted"/>
<name>A0A3M7P5M1_BRAPC</name>
<evidence type="ECO:0000313" key="2">
    <source>
        <dbReference type="Proteomes" id="UP000276133"/>
    </source>
</evidence>
<dbReference type="EMBL" id="REGN01013057">
    <property type="protein sequence ID" value="RMZ94431.1"/>
    <property type="molecule type" value="Genomic_DNA"/>
</dbReference>
<gene>
    <name evidence="1" type="ORF">BpHYR1_035283</name>
</gene>